<keyword evidence="2" id="KW-1185">Reference proteome</keyword>
<dbReference type="InterPro" id="IPR008508">
    <property type="entry name" value="Bax1"/>
</dbReference>
<dbReference type="KEGG" id="llu:AKJ09_09534"/>
<proteinExistence type="predicted"/>
<organism evidence="1 2">
    <name type="scientific">Labilithrix luteola</name>
    <dbReference type="NCBI Taxonomy" id="1391654"/>
    <lineage>
        <taxon>Bacteria</taxon>
        <taxon>Pseudomonadati</taxon>
        <taxon>Myxococcota</taxon>
        <taxon>Polyangia</taxon>
        <taxon>Polyangiales</taxon>
        <taxon>Labilitrichaceae</taxon>
        <taxon>Labilithrix</taxon>
    </lineage>
</organism>
<dbReference type="Proteomes" id="UP000064967">
    <property type="component" value="Chromosome"/>
</dbReference>
<dbReference type="Pfam" id="PF05626">
    <property type="entry name" value="DUF790"/>
    <property type="match status" value="1"/>
</dbReference>
<dbReference type="PANTHER" id="PTHR39640:SF1">
    <property type="entry name" value="DUF790 FAMILY PROTEIN"/>
    <property type="match status" value="1"/>
</dbReference>
<reference evidence="1 2" key="1">
    <citation type="submission" date="2015-08" db="EMBL/GenBank/DDBJ databases">
        <authorList>
            <person name="Babu N.S."/>
            <person name="Beckwith C.J."/>
            <person name="Beseler K.G."/>
            <person name="Brison A."/>
            <person name="Carone J.V."/>
            <person name="Caskin T.P."/>
            <person name="Diamond M."/>
            <person name="Durham M.E."/>
            <person name="Foxe J.M."/>
            <person name="Go M."/>
            <person name="Henderson B.A."/>
            <person name="Jones I.B."/>
            <person name="McGettigan J.A."/>
            <person name="Micheletti S.J."/>
            <person name="Nasrallah M.E."/>
            <person name="Ortiz D."/>
            <person name="Piller C.R."/>
            <person name="Privatt S.R."/>
            <person name="Schneider S.L."/>
            <person name="Sharp S."/>
            <person name="Smith T.C."/>
            <person name="Stanton J.D."/>
            <person name="Ullery H.E."/>
            <person name="Wilson R.J."/>
            <person name="Serrano M.G."/>
            <person name="Buck G."/>
            <person name="Lee V."/>
            <person name="Wang Y."/>
            <person name="Carvalho R."/>
            <person name="Voegtly L."/>
            <person name="Shi R."/>
            <person name="Duckworth R."/>
            <person name="Johnson A."/>
            <person name="Loviza R."/>
            <person name="Walstead R."/>
            <person name="Shah Z."/>
            <person name="Kiflezghi M."/>
            <person name="Wade K."/>
            <person name="Ball S.L."/>
            <person name="Bradley K.W."/>
            <person name="Asai D.J."/>
            <person name="Bowman C.A."/>
            <person name="Russell D.A."/>
            <person name="Pope W.H."/>
            <person name="Jacobs-Sera D."/>
            <person name="Hendrix R.W."/>
            <person name="Hatfull G.F."/>
        </authorList>
    </citation>
    <scope>NUCLEOTIDE SEQUENCE [LARGE SCALE GENOMIC DNA]</scope>
    <source>
        <strain evidence="1 2">DSM 27648</strain>
    </source>
</reference>
<dbReference type="STRING" id="1391654.AKJ09_09534"/>
<accession>A0A0K1QAQ5</accession>
<evidence type="ECO:0008006" key="3">
    <source>
        <dbReference type="Google" id="ProtNLM"/>
    </source>
</evidence>
<evidence type="ECO:0000313" key="2">
    <source>
        <dbReference type="Proteomes" id="UP000064967"/>
    </source>
</evidence>
<dbReference type="PANTHER" id="PTHR39640">
    <property type="entry name" value="VNG6129C"/>
    <property type="match status" value="1"/>
</dbReference>
<sequence>MLTADLAEARRSGDELVIKPLDTRGRVEARELAAAYLDAATNHLGSRREDLEAAWDAISQEASKPKRAAAVRKLVEDACVFEAEPTVSPQDVRRAVFSHASLRRRNRGASEPFDRDAVIAEVATSLGLTPERTEQALFADLRGEQRLVTAPQSGAESFAAAYELARPQAVLLRAARVVCEIDAPSPGPLRAFFGRLKFHKLLFGAERVGERSIRVTVDGPFSMFESVTRYGVRFALLLPALRELERWTLRADVRWGPSREQLGFTLSSGDVTFGDDAEPHVADDVRDLAEALRALRSPYRVELASTLLDVPGVGICVPDLVLRHEDGGPPVYVEVLGFWSRDAVFRRIDLAERGLGERVVFAVSARLRVSAELLEESDSAALYVYKGKMSARAVLEHVARLGSAGPSTHAR</sequence>
<dbReference type="AlphaFoldDB" id="A0A0K1QAQ5"/>
<evidence type="ECO:0000313" key="1">
    <source>
        <dbReference type="EMBL" id="AKV02871.1"/>
    </source>
</evidence>
<dbReference type="OrthoDB" id="5292613at2"/>
<gene>
    <name evidence="1" type="ORF">AKJ09_09534</name>
</gene>
<name>A0A0K1QAQ5_9BACT</name>
<dbReference type="RefSeq" id="WP_146653728.1">
    <property type="nucleotide sequence ID" value="NZ_CP012333.1"/>
</dbReference>
<dbReference type="EMBL" id="CP012333">
    <property type="protein sequence ID" value="AKV02871.1"/>
    <property type="molecule type" value="Genomic_DNA"/>
</dbReference>
<protein>
    <recommendedName>
        <fullName evidence="3">DUF790 family protein</fullName>
    </recommendedName>
</protein>